<evidence type="ECO:0000256" key="4">
    <source>
        <dbReference type="ARBA" id="ARBA00022630"/>
    </source>
</evidence>
<keyword evidence="8 12" id="KW-0520">NAD</keyword>
<evidence type="ECO:0000259" key="14">
    <source>
        <dbReference type="PROSITE" id="PS50968"/>
    </source>
</evidence>
<dbReference type="PROSITE" id="PS00076">
    <property type="entry name" value="PYRIDINE_REDOX_1"/>
    <property type="match status" value="1"/>
</dbReference>
<dbReference type="CDD" id="cd06849">
    <property type="entry name" value="lipoyl_domain"/>
    <property type="match status" value="1"/>
</dbReference>
<comment type="cofactor">
    <cofactor evidence="12">
        <name>FAD</name>
        <dbReference type="ChEBI" id="CHEBI:57692"/>
    </cofactor>
    <text evidence="12">Binds 1 FAD per subunit.</text>
</comment>
<dbReference type="PROSITE" id="PS00189">
    <property type="entry name" value="LIPOYL"/>
    <property type="match status" value="1"/>
</dbReference>
<keyword evidence="5" id="KW-0450">Lipoyl</keyword>
<dbReference type="InterPro" id="IPR036188">
    <property type="entry name" value="FAD/NAD-bd_sf"/>
</dbReference>
<dbReference type="InterPro" id="IPR050151">
    <property type="entry name" value="Class-I_Pyr_Nuc-Dis_Oxidored"/>
</dbReference>
<evidence type="ECO:0000313" key="16">
    <source>
        <dbReference type="Proteomes" id="UP001362311"/>
    </source>
</evidence>
<evidence type="ECO:0000256" key="9">
    <source>
        <dbReference type="ARBA" id="ARBA00023157"/>
    </source>
</evidence>
<dbReference type="Proteomes" id="UP001362311">
    <property type="component" value="Unassembled WGS sequence"/>
</dbReference>
<dbReference type="RefSeq" id="WP_339441812.1">
    <property type="nucleotide sequence ID" value="NZ_JBBHKQ010000002.1"/>
</dbReference>
<name>A0ABD5K0G8_9HYPH</name>
<reference evidence="15 16" key="1">
    <citation type="submission" date="2024-03" db="EMBL/GenBank/DDBJ databases">
        <title>Reference genomes for the five species model microbial community.</title>
        <authorList>
            <person name="Padfield D."/>
        </authorList>
    </citation>
    <scope>NUCLEOTIDE SEQUENCE [LARGE SCALE GENOMIC DNA]</scope>
    <source>
        <strain evidence="15 16">AB1</strain>
    </source>
</reference>
<evidence type="ECO:0000256" key="10">
    <source>
        <dbReference type="ARBA" id="ARBA00023284"/>
    </source>
</evidence>
<evidence type="ECO:0000256" key="11">
    <source>
        <dbReference type="ARBA" id="ARBA00049187"/>
    </source>
</evidence>
<evidence type="ECO:0000256" key="13">
    <source>
        <dbReference type="SAM" id="MobiDB-lite"/>
    </source>
</evidence>
<dbReference type="NCBIfam" id="TIGR01350">
    <property type="entry name" value="lipoamide_DH"/>
    <property type="match status" value="1"/>
</dbReference>
<evidence type="ECO:0000256" key="2">
    <source>
        <dbReference type="ARBA" id="ARBA00007532"/>
    </source>
</evidence>
<comment type="miscellaneous">
    <text evidence="12">The active site is a redox-active disulfide bond.</text>
</comment>
<evidence type="ECO:0000256" key="5">
    <source>
        <dbReference type="ARBA" id="ARBA00022823"/>
    </source>
</evidence>
<evidence type="ECO:0000313" key="15">
    <source>
        <dbReference type="EMBL" id="MEJ5902482.1"/>
    </source>
</evidence>
<dbReference type="InterPro" id="IPR006258">
    <property type="entry name" value="Lipoamide_DH"/>
</dbReference>
<gene>
    <name evidence="15" type="primary">lpdA</name>
    <name evidence="15" type="ORF">WIX40_20540</name>
</gene>
<dbReference type="PRINTS" id="PR00368">
    <property type="entry name" value="FADPNR"/>
</dbReference>
<evidence type="ECO:0000256" key="6">
    <source>
        <dbReference type="ARBA" id="ARBA00022827"/>
    </source>
</evidence>
<evidence type="ECO:0000256" key="12">
    <source>
        <dbReference type="RuleBase" id="RU003692"/>
    </source>
</evidence>
<dbReference type="SUPFAM" id="SSF51230">
    <property type="entry name" value="Single hybrid motif"/>
    <property type="match status" value="1"/>
</dbReference>
<evidence type="ECO:0000256" key="3">
    <source>
        <dbReference type="ARBA" id="ARBA00012608"/>
    </source>
</evidence>
<comment type="cofactor">
    <cofactor evidence="1">
        <name>(R)-lipoate</name>
        <dbReference type="ChEBI" id="CHEBI:83088"/>
    </cofactor>
</comment>
<dbReference type="Gene3D" id="3.50.50.60">
    <property type="entry name" value="FAD/NAD(P)-binding domain"/>
    <property type="match status" value="2"/>
</dbReference>
<evidence type="ECO:0000256" key="8">
    <source>
        <dbReference type="ARBA" id="ARBA00023027"/>
    </source>
</evidence>
<dbReference type="AlphaFoldDB" id="A0ABD5K0G8"/>
<dbReference type="InterPro" id="IPR016156">
    <property type="entry name" value="FAD/NAD-linked_Rdtase_dimer_sf"/>
</dbReference>
<dbReference type="Pfam" id="PF07992">
    <property type="entry name" value="Pyr_redox_2"/>
    <property type="match status" value="1"/>
</dbReference>
<dbReference type="GO" id="GO:0004148">
    <property type="term" value="F:dihydrolipoyl dehydrogenase (NADH) activity"/>
    <property type="evidence" value="ECO:0007669"/>
    <property type="project" value="UniProtKB-EC"/>
</dbReference>
<sequence>MTTVEILVPDLGDFKDVLVAEIFVKDGDLVEVEQPIASVESDKATMDIPSPSSGVLKRVKVALGDRVSKGSLLAVLETSSSVEENPSPADGGEEEATSPVATTIDTPLEGIYDLVVIGGGPGGYSAAFRAADLGLKVALVERYDALGGVCLNVGCIPSKALLHLAAVKEEADRIGAHGVSFSDPLINLDKVRNFKNATIKKLTDGLAQMAKIRKVERITGTARFGGAHQLEVADGNDLRRVDFRSCIIAAGSSPISLPFLPEDARVVNSTGALKLDAFPERMLVIGGGIIGLEMATVYSALGSSRIDVVEQLDGILTGVDRDLVSVWQKKNAHRFDRIMTSTRLDAVHASDGGLTASFGGSQEAASYDLVLQAAGRRPNGDQIGLEAAGVTHERGFISVDKQMRTNVPHIFAIGDIVGQPMLAHKAVHEGHVAAEAAAGHKTAFEAMVIPSVAYLDPEIAWVGVTEDTAKASGQEVKVSRFPWAASGRAIANGAEHGMTKLIFSKESGRIIGGAIVGPNAGDMIGEICLAIELGAGAVDIARTIHPHPTLGETIGMAAEVAEGTCTDLPPTRRSSG</sequence>
<dbReference type="SUPFAM" id="SSF51905">
    <property type="entry name" value="FAD/NAD(P)-binding domain"/>
    <property type="match status" value="1"/>
</dbReference>
<protein>
    <recommendedName>
        <fullName evidence="3 12">Dihydrolipoyl dehydrogenase</fullName>
        <ecNumber evidence="3 12">1.8.1.4</ecNumber>
    </recommendedName>
</protein>
<accession>A0ABD5K0G8</accession>
<comment type="caution">
    <text evidence="15">The sequence shown here is derived from an EMBL/GenBank/DDBJ whole genome shotgun (WGS) entry which is preliminary data.</text>
</comment>
<dbReference type="Pfam" id="PF02852">
    <property type="entry name" value="Pyr_redox_dim"/>
    <property type="match status" value="1"/>
</dbReference>
<dbReference type="PROSITE" id="PS50968">
    <property type="entry name" value="BIOTINYL_LIPOYL"/>
    <property type="match status" value="1"/>
</dbReference>
<dbReference type="InterPro" id="IPR004099">
    <property type="entry name" value="Pyr_nucl-diS_OxRdtase_dimer"/>
</dbReference>
<comment type="similarity">
    <text evidence="2 12">Belongs to the class-I pyridine nucleotide-disulfide oxidoreductase family.</text>
</comment>
<keyword evidence="9" id="KW-1015">Disulfide bond</keyword>
<organism evidence="15 16">
    <name type="scientific">Ochrobactrum teleogrylli</name>
    <dbReference type="NCBI Taxonomy" id="2479765"/>
    <lineage>
        <taxon>Bacteria</taxon>
        <taxon>Pseudomonadati</taxon>
        <taxon>Pseudomonadota</taxon>
        <taxon>Alphaproteobacteria</taxon>
        <taxon>Hyphomicrobiales</taxon>
        <taxon>Brucellaceae</taxon>
        <taxon>Brucella/Ochrobactrum group</taxon>
        <taxon>Ochrobactrum</taxon>
    </lineage>
</organism>
<dbReference type="InterPro" id="IPR012999">
    <property type="entry name" value="Pyr_OxRdtase_I_AS"/>
</dbReference>
<dbReference type="InterPro" id="IPR003016">
    <property type="entry name" value="2-oxoA_DH_lipoyl-BS"/>
</dbReference>
<dbReference type="Gene3D" id="2.40.50.100">
    <property type="match status" value="1"/>
</dbReference>
<dbReference type="SUPFAM" id="SSF55424">
    <property type="entry name" value="FAD/NAD-linked reductases, dimerisation (C-terminal) domain"/>
    <property type="match status" value="1"/>
</dbReference>
<dbReference type="Gene3D" id="3.30.390.30">
    <property type="match status" value="1"/>
</dbReference>
<keyword evidence="4 12" id="KW-0285">Flavoprotein</keyword>
<dbReference type="PANTHER" id="PTHR22912">
    <property type="entry name" value="DISULFIDE OXIDOREDUCTASE"/>
    <property type="match status" value="1"/>
</dbReference>
<dbReference type="PANTHER" id="PTHR22912:SF160">
    <property type="entry name" value="DIHYDROLIPOYL DEHYDROGENASE"/>
    <property type="match status" value="1"/>
</dbReference>
<evidence type="ECO:0000256" key="7">
    <source>
        <dbReference type="ARBA" id="ARBA00023002"/>
    </source>
</evidence>
<keyword evidence="10 12" id="KW-0676">Redox-active center</keyword>
<proteinExistence type="inferred from homology"/>
<dbReference type="PRINTS" id="PR00411">
    <property type="entry name" value="PNDRDTASEI"/>
</dbReference>
<dbReference type="InterPro" id="IPR011053">
    <property type="entry name" value="Single_hybrid_motif"/>
</dbReference>
<comment type="catalytic activity">
    <reaction evidence="11 12">
        <text>N(6)-[(R)-dihydrolipoyl]-L-lysyl-[protein] + NAD(+) = N(6)-[(R)-lipoyl]-L-lysyl-[protein] + NADH + H(+)</text>
        <dbReference type="Rhea" id="RHEA:15045"/>
        <dbReference type="Rhea" id="RHEA-COMP:10474"/>
        <dbReference type="Rhea" id="RHEA-COMP:10475"/>
        <dbReference type="ChEBI" id="CHEBI:15378"/>
        <dbReference type="ChEBI" id="CHEBI:57540"/>
        <dbReference type="ChEBI" id="CHEBI:57945"/>
        <dbReference type="ChEBI" id="CHEBI:83099"/>
        <dbReference type="ChEBI" id="CHEBI:83100"/>
        <dbReference type="EC" id="1.8.1.4"/>
    </reaction>
</comment>
<feature type="domain" description="Lipoyl-binding" evidence="14">
    <location>
        <begin position="3"/>
        <end position="77"/>
    </location>
</feature>
<dbReference type="Pfam" id="PF00364">
    <property type="entry name" value="Biotin_lipoyl"/>
    <property type="match status" value="1"/>
</dbReference>
<keyword evidence="7 12" id="KW-0560">Oxidoreductase</keyword>
<dbReference type="EMBL" id="JBBHKQ010000002">
    <property type="protein sequence ID" value="MEJ5902482.1"/>
    <property type="molecule type" value="Genomic_DNA"/>
</dbReference>
<dbReference type="InterPro" id="IPR000089">
    <property type="entry name" value="Biotin_lipoyl"/>
</dbReference>
<evidence type="ECO:0000256" key="1">
    <source>
        <dbReference type="ARBA" id="ARBA00001938"/>
    </source>
</evidence>
<dbReference type="EC" id="1.8.1.4" evidence="3 12"/>
<dbReference type="FunFam" id="3.30.390.30:FF:000001">
    <property type="entry name" value="Dihydrolipoyl dehydrogenase"/>
    <property type="match status" value="1"/>
</dbReference>
<dbReference type="InterPro" id="IPR023753">
    <property type="entry name" value="FAD/NAD-binding_dom"/>
</dbReference>
<keyword evidence="6 12" id="KW-0274">FAD</keyword>
<feature type="region of interest" description="Disordered" evidence="13">
    <location>
        <begin position="78"/>
        <end position="98"/>
    </location>
</feature>